<dbReference type="InterPro" id="IPR005151">
    <property type="entry name" value="Tail-specific_protease"/>
</dbReference>
<comment type="caution">
    <text evidence="3">The sequence shown here is derived from an EMBL/GenBank/DDBJ whole genome shotgun (WGS) entry which is preliminary data.</text>
</comment>
<dbReference type="InterPro" id="IPR036034">
    <property type="entry name" value="PDZ_sf"/>
</dbReference>
<dbReference type="Gene3D" id="3.90.226.10">
    <property type="entry name" value="2-enoyl-CoA Hydratase, Chain A, domain 1"/>
    <property type="match status" value="1"/>
</dbReference>
<dbReference type="CDD" id="cd07561">
    <property type="entry name" value="Peptidase_S41_CPP_like"/>
    <property type="match status" value="1"/>
</dbReference>
<evidence type="ECO:0000313" key="3">
    <source>
        <dbReference type="EMBL" id="EIM76934.1"/>
    </source>
</evidence>
<dbReference type="GO" id="GO:0004175">
    <property type="term" value="F:endopeptidase activity"/>
    <property type="evidence" value="ECO:0007669"/>
    <property type="project" value="TreeGrafter"/>
</dbReference>
<dbReference type="Pfam" id="PF03572">
    <property type="entry name" value="Peptidase_S41"/>
    <property type="match status" value="1"/>
</dbReference>
<dbReference type="InterPro" id="IPR041613">
    <property type="entry name" value="Pept_S41_N"/>
</dbReference>
<dbReference type="Proteomes" id="UP000005551">
    <property type="component" value="Unassembled WGS sequence"/>
</dbReference>
<dbReference type="SUPFAM" id="SSF50156">
    <property type="entry name" value="PDZ domain-like"/>
    <property type="match status" value="1"/>
</dbReference>
<gene>
    <name evidence="3" type="ORF">A3SI_08351</name>
</gene>
<dbReference type="PATRIC" id="fig|1189621.3.peg.1742"/>
<dbReference type="PROSITE" id="PS51257">
    <property type="entry name" value="PROKAR_LIPOPROTEIN"/>
    <property type="match status" value="1"/>
</dbReference>
<feature type="chain" id="PRO_5003700463" evidence="1">
    <location>
        <begin position="22"/>
        <end position="413"/>
    </location>
</feature>
<keyword evidence="4" id="KW-1185">Reference proteome</keyword>
<dbReference type="SMART" id="SM00245">
    <property type="entry name" value="TSPc"/>
    <property type="match status" value="1"/>
</dbReference>
<keyword evidence="1" id="KW-0732">Signal</keyword>
<dbReference type="PANTHER" id="PTHR32060:SF30">
    <property type="entry name" value="CARBOXY-TERMINAL PROCESSING PROTEASE CTPA"/>
    <property type="match status" value="1"/>
</dbReference>
<evidence type="ECO:0000313" key="4">
    <source>
        <dbReference type="Proteomes" id="UP000005551"/>
    </source>
</evidence>
<name>I5C532_9BACT</name>
<proteinExistence type="predicted"/>
<dbReference type="GO" id="GO:0030288">
    <property type="term" value="C:outer membrane-bounded periplasmic space"/>
    <property type="evidence" value="ECO:0007669"/>
    <property type="project" value="TreeGrafter"/>
</dbReference>
<dbReference type="EMBL" id="AJYA01000017">
    <property type="protein sequence ID" value="EIM76934.1"/>
    <property type="molecule type" value="Genomic_DNA"/>
</dbReference>
<sequence length="413" mass="46655">MRKTFSWWTAGLMALFVGMGACMPPEDETDNPGLSVPGINQEIYRLMQDFYFWEDELPVVTDFGRINDNDAFLRSLRFEPLDRWSYLTTREAFEAAFTGQASGVHGFGFQLQEQPSGDFKMFIAFVFANGPAGQDGWQRGWEVTQINGRPIMSYRTANGFDFQLGPNVIGSTNSFTFRLPDGTETTRTIRRDAFQTNSVLHQEAFELAGKKVGYWVYHSFRATAGETPTRSLEVEDSFQFFNQEQVQELIIDLRYNGGGSVAVTEQILNFLVPQAADNQVMYTVQHNQPQQNRNRTVNFRRRGNLQLQRVIFLTSRSSASASELLINCLEPYMDVVLIGDNTFGKPVGSFTLSGFSRPLQQRGLELVPITFATTNATGVADYFDGLPADFFVADDPSRNWGDRQEARFQAAYS</sequence>
<dbReference type="InterPro" id="IPR029045">
    <property type="entry name" value="ClpP/crotonase-like_dom_sf"/>
</dbReference>
<reference evidence="3 4" key="1">
    <citation type="submission" date="2012-05" db="EMBL/GenBank/DDBJ databases">
        <title>Genome sequence of Nitritalea halalkaliphila LW7.</title>
        <authorList>
            <person name="Jangir P.K."/>
            <person name="Singh A."/>
            <person name="Shivaji S."/>
            <person name="Sharma R."/>
        </authorList>
    </citation>
    <scope>NUCLEOTIDE SEQUENCE [LARGE SCALE GENOMIC DNA]</scope>
    <source>
        <strain evidence="3 4">LW7</strain>
    </source>
</reference>
<accession>I5C532</accession>
<evidence type="ECO:0000256" key="1">
    <source>
        <dbReference type="SAM" id="SignalP"/>
    </source>
</evidence>
<dbReference type="Pfam" id="PF18294">
    <property type="entry name" value="Pept_S41_N"/>
    <property type="match status" value="1"/>
</dbReference>
<dbReference type="STRING" id="1189621.A3SI_08351"/>
<dbReference type="GO" id="GO:0006508">
    <property type="term" value="P:proteolysis"/>
    <property type="evidence" value="ECO:0007669"/>
    <property type="project" value="InterPro"/>
</dbReference>
<organism evidence="3 4">
    <name type="scientific">Nitritalea halalkaliphila LW7</name>
    <dbReference type="NCBI Taxonomy" id="1189621"/>
    <lineage>
        <taxon>Bacteria</taxon>
        <taxon>Pseudomonadati</taxon>
        <taxon>Bacteroidota</taxon>
        <taxon>Cytophagia</taxon>
        <taxon>Cytophagales</taxon>
        <taxon>Cyclobacteriaceae</taxon>
        <taxon>Nitritalea</taxon>
    </lineage>
</organism>
<dbReference type="RefSeq" id="WP_009054596.1">
    <property type="nucleotide sequence ID" value="NZ_AJYA01000017.1"/>
</dbReference>
<dbReference type="SUPFAM" id="SSF52096">
    <property type="entry name" value="ClpP/crotonase"/>
    <property type="match status" value="1"/>
</dbReference>
<dbReference type="GO" id="GO:0007165">
    <property type="term" value="P:signal transduction"/>
    <property type="evidence" value="ECO:0007669"/>
    <property type="project" value="TreeGrafter"/>
</dbReference>
<dbReference type="PANTHER" id="PTHR32060">
    <property type="entry name" value="TAIL-SPECIFIC PROTEASE"/>
    <property type="match status" value="1"/>
</dbReference>
<dbReference type="Gene3D" id="2.30.42.10">
    <property type="match status" value="1"/>
</dbReference>
<protein>
    <submittedName>
        <fullName evidence="3">Peptidase S41</fullName>
    </submittedName>
</protein>
<dbReference type="MEROPS" id="S41.012"/>
<feature type="signal peptide" evidence="1">
    <location>
        <begin position="1"/>
        <end position="21"/>
    </location>
</feature>
<evidence type="ECO:0000259" key="2">
    <source>
        <dbReference type="SMART" id="SM00245"/>
    </source>
</evidence>
<dbReference type="AlphaFoldDB" id="I5C532"/>
<dbReference type="Gene3D" id="3.30.750.170">
    <property type="match status" value="1"/>
</dbReference>
<feature type="domain" description="Tail specific protease" evidence="2">
    <location>
        <begin position="182"/>
        <end position="393"/>
    </location>
</feature>
<dbReference type="GO" id="GO:0008236">
    <property type="term" value="F:serine-type peptidase activity"/>
    <property type="evidence" value="ECO:0007669"/>
    <property type="project" value="InterPro"/>
</dbReference>